<sequence>MTLPMKSNIDYQTRLFIEIAAHKSLSAAAQSLSLTQSGLSRHLSSLEAFLGQALFVRHGRGVQLTEAGNKLLEVASAAYQLVDNTMLQLRNEHGVTDGGIHVATIHTLSYYFMAEVAARFMAQRPGASVALLGRSSPGVVELVESGKAEIGFAYDSAVASDQLNITPLFEDDMCLVVHENSRFASRPGVDLREVSPPLVVFPAGYALRKMLHTKEFDATVAAEVETVDAMLKLVSMTNGQCILPRLIPEKILQEYQLVRVRIERPMMRRWIVGLTRRGRPLSAMTSLMLDIACESAPDVAFES</sequence>
<dbReference type="EMBL" id="SORE01000007">
    <property type="protein sequence ID" value="TDY51442.1"/>
    <property type="molecule type" value="Genomic_DNA"/>
</dbReference>
<proteinExistence type="inferred from homology"/>
<evidence type="ECO:0000313" key="6">
    <source>
        <dbReference type="EMBL" id="TDY51442.1"/>
    </source>
</evidence>
<dbReference type="Pfam" id="PF00126">
    <property type="entry name" value="HTH_1"/>
    <property type="match status" value="1"/>
</dbReference>
<comment type="similarity">
    <text evidence="1">Belongs to the LysR transcriptional regulatory family.</text>
</comment>
<dbReference type="Gene3D" id="3.40.190.290">
    <property type="match status" value="1"/>
</dbReference>
<dbReference type="Pfam" id="PF03466">
    <property type="entry name" value="LysR_substrate"/>
    <property type="match status" value="1"/>
</dbReference>
<keyword evidence="2" id="KW-0805">Transcription regulation</keyword>
<gene>
    <name evidence="6" type="ORF">BX592_10710</name>
</gene>
<feature type="domain" description="HTH lysR-type" evidence="5">
    <location>
        <begin position="14"/>
        <end position="65"/>
    </location>
</feature>
<dbReference type="Proteomes" id="UP000295509">
    <property type="component" value="Unassembled WGS sequence"/>
</dbReference>
<dbReference type="PROSITE" id="PS50931">
    <property type="entry name" value="HTH_LYSR"/>
    <property type="match status" value="1"/>
</dbReference>
<evidence type="ECO:0000313" key="7">
    <source>
        <dbReference type="Proteomes" id="UP000295509"/>
    </source>
</evidence>
<dbReference type="InterPro" id="IPR005119">
    <property type="entry name" value="LysR_subst-bd"/>
</dbReference>
<organism evidence="6 7">
    <name type="scientific">Paraburkholderia rhizosphaerae</name>
    <dbReference type="NCBI Taxonomy" id="480658"/>
    <lineage>
        <taxon>Bacteria</taxon>
        <taxon>Pseudomonadati</taxon>
        <taxon>Pseudomonadota</taxon>
        <taxon>Betaproteobacteria</taxon>
        <taxon>Burkholderiales</taxon>
        <taxon>Burkholderiaceae</taxon>
        <taxon>Paraburkholderia</taxon>
    </lineage>
</organism>
<dbReference type="GO" id="GO:0003700">
    <property type="term" value="F:DNA-binding transcription factor activity"/>
    <property type="evidence" value="ECO:0007669"/>
    <property type="project" value="InterPro"/>
</dbReference>
<evidence type="ECO:0000256" key="1">
    <source>
        <dbReference type="ARBA" id="ARBA00009437"/>
    </source>
</evidence>
<name>A0A4R8LWA0_9BURK</name>
<dbReference type="PANTHER" id="PTHR30126">
    <property type="entry name" value="HTH-TYPE TRANSCRIPTIONAL REGULATOR"/>
    <property type="match status" value="1"/>
</dbReference>
<keyword evidence="3" id="KW-0238">DNA-binding</keyword>
<keyword evidence="4" id="KW-0804">Transcription</keyword>
<dbReference type="Gene3D" id="1.10.10.10">
    <property type="entry name" value="Winged helix-like DNA-binding domain superfamily/Winged helix DNA-binding domain"/>
    <property type="match status" value="1"/>
</dbReference>
<reference evidence="6 7" key="1">
    <citation type="submission" date="2019-03" db="EMBL/GenBank/DDBJ databases">
        <title>Genomic Encyclopedia of Type Strains, Phase III (KMG-III): the genomes of soil and plant-associated and newly described type strains.</title>
        <authorList>
            <person name="Whitman W."/>
        </authorList>
    </citation>
    <scope>NUCLEOTIDE SEQUENCE [LARGE SCALE GENOMIC DNA]</scope>
    <source>
        <strain evidence="6 7">LMG 29544</strain>
    </source>
</reference>
<dbReference type="InterPro" id="IPR000847">
    <property type="entry name" value="LysR_HTH_N"/>
</dbReference>
<keyword evidence="7" id="KW-1185">Reference proteome</keyword>
<evidence type="ECO:0000259" key="5">
    <source>
        <dbReference type="PROSITE" id="PS50931"/>
    </source>
</evidence>
<dbReference type="AlphaFoldDB" id="A0A4R8LWA0"/>
<protein>
    <submittedName>
        <fullName evidence="6">LysR family cyn operon transcriptional activator</fullName>
    </submittedName>
</protein>
<dbReference type="PRINTS" id="PR00039">
    <property type="entry name" value="HTHLYSR"/>
</dbReference>
<evidence type="ECO:0000256" key="3">
    <source>
        <dbReference type="ARBA" id="ARBA00023125"/>
    </source>
</evidence>
<dbReference type="PANTHER" id="PTHR30126:SF40">
    <property type="entry name" value="HTH-TYPE TRANSCRIPTIONAL REGULATOR GLTR"/>
    <property type="match status" value="1"/>
</dbReference>
<dbReference type="CDD" id="cd05466">
    <property type="entry name" value="PBP2_LTTR_substrate"/>
    <property type="match status" value="1"/>
</dbReference>
<accession>A0A4R8LWA0</accession>
<dbReference type="InterPro" id="IPR036388">
    <property type="entry name" value="WH-like_DNA-bd_sf"/>
</dbReference>
<evidence type="ECO:0000256" key="2">
    <source>
        <dbReference type="ARBA" id="ARBA00023015"/>
    </source>
</evidence>
<dbReference type="GO" id="GO:0000976">
    <property type="term" value="F:transcription cis-regulatory region binding"/>
    <property type="evidence" value="ECO:0007669"/>
    <property type="project" value="TreeGrafter"/>
</dbReference>
<comment type="caution">
    <text evidence="6">The sequence shown here is derived from an EMBL/GenBank/DDBJ whole genome shotgun (WGS) entry which is preliminary data.</text>
</comment>
<dbReference type="SUPFAM" id="SSF53850">
    <property type="entry name" value="Periplasmic binding protein-like II"/>
    <property type="match status" value="1"/>
</dbReference>
<evidence type="ECO:0000256" key="4">
    <source>
        <dbReference type="ARBA" id="ARBA00023163"/>
    </source>
</evidence>
<dbReference type="SUPFAM" id="SSF46785">
    <property type="entry name" value="Winged helix' DNA-binding domain"/>
    <property type="match status" value="1"/>
</dbReference>
<dbReference type="InterPro" id="IPR036390">
    <property type="entry name" value="WH_DNA-bd_sf"/>
</dbReference>